<keyword evidence="1" id="KW-0812">Transmembrane</keyword>
<reference evidence="3" key="2">
    <citation type="journal article" date="2018" name="BMC Genomics">
        <title>A manually annotated Actinidia chinensis var. chinensis (kiwifruit) genome highlights the challenges associated with draft genomes and gene prediction in plants.</title>
        <authorList>
            <person name="Pilkington S.M."/>
            <person name="Crowhurst R."/>
            <person name="Hilario E."/>
            <person name="Nardozza S."/>
            <person name="Fraser L."/>
            <person name="Peng Y."/>
            <person name="Gunaseelan K."/>
            <person name="Simpson R."/>
            <person name="Tahir J."/>
            <person name="Deroles S.C."/>
            <person name="Templeton K."/>
            <person name="Luo Z."/>
            <person name="Davy M."/>
            <person name="Cheng C."/>
            <person name="McNeilage M."/>
            <person name="Scaglione D."/>
            <person name="Liu Y."/>
            <person name="Zhang Q."/>
            <person name="Datson P."/>
            <person name="De Silva N."/>
            <person name="Gardiner S.E."/>
            <person name="Bassett H."/>
            <person name="Chagne D."/>
            <person name="McCallum J."/>
            <person name="Dzierzon H."/>
            <person name="Deng C."/>
            <person name="Wang Y.Y."/>
            <person name="Barron L."/>
            <person name="Manako K."/>
            <person name="Bowen J."/>
            <person name="Foster T.M."/>
            <person name="Erridge Z.A."/>
            <person name="Tiffin H."/>
            <person name="Waite C.N."/>
            <person name="Davies K.M."/>
            <person name="Grierson E.P."/>
            <person name="Laing W.A."/>
            <person name="Kirk R."/>
            <person name="Chen X."/>
            <person name="Wood M."/>
            <person name="Montefiori M."/>
            <person name="Brummell D.A."/>
            <person name="Schwinn K.E."/>
            <person name="Catanach A."/>
            <person name="Fullerton C."/>
            <person name="Li D."/>
            <person name="Meiyalaghan S."/>
            <person name="Nieuwenhuizen N."/>
            <person name="Read N."/>
            <person name="Prakash R."/>
            <person name="Hunter D."/>
            <person name="Zhang H."/>
            <person name="McKenzie M."/>
            <person name="Knabel M."/>
            <person name="Harris A."/>
            <person name="Allan A.C."/>
            <person name="Gleave A."/>
            <person name="Chen A."/>
            <person name="Janssen B.J."/>
            <person name="Plunkett B."/>
            <person name="Ampomah-Dwamena C."/>
            <person name="Voogd C."/>
            <person name="Leif D."/>
            <person name="Lafferty D."/>
            <person name="Souleyre E.J.F."/>
            <person name="Varkonyi-Gasic E."/>
            <person name="Gambi F."/>
            <person name="Hanley J."/>
            <person name="Yao J.L."/>
            <person name="Cheung J."/>
            <person name="David K.M."/>
            <person name="Warren B."/>
            <person name="Marsh K."/>
            <person name="Snowden K.C."/>
            <person name="Lin-Wang K."/>
            <person name="Brian L."/>
            <person name="Martinez-Sanchez M."/>
            <person name="Wang M."/>
            <person name="Ileperuma N."/>
            <person name="Macnee N."/>
            <person name="Campin R."/>
            <person name="McAtee P."/>
            <person name="Drummond R.S.M."/>
            <person name="Espley R.V."/>
            <person name="Ireland H.S."/>
            <person name="Wu R."/>
            <person name="Atkinson R.G."/>
            <person name="Karunairetnam S."/>
            <person name="Bulley S."/>
            <person name="Chunkath S."/>
            <person name="Hanley Z."/>
            <person name="Storey R."/>
            <person name="Thrimawithana A.H."/>
            <person name="Thomson S."/>
            <person name="David C."/>
            <person name="Testolin R."/>
            <person name="Huang H."/>
            <person name="Hellens R.P."/>
            <person name="Schaffer R.J."/>
        </authorList>
    </citation>
    <scope>NUCLEOTIDE SEQUENCE [LARGE SCALE GENOMIC DNA]</scope>
    <source>
        <strain evidence="3">cv. Red5</strain>
    </source>
</reference>
<keyword evidence="1" id="KW-0472">Membrane</keyword>
<keyword evidence="3" id="KW-1185">Reference proteome</keyword>
<reference evidence="2 3" key="1">
    <citation type="submission" date="2017-07" db="EMBL/GenBank/DDBJ databases">
        <title>An improved, manually edited Actinidia chinensis var. chinensis (kiwifruit) genome highlights the challenges associated with draft genomes and gene prediction in plants.</title>
        <authorList>
            <person name="Pilkington S."/>
            <person name="Crowhurst R."/>
            <person name="Hilario E."/>
            <person name="Nardozza S."/>
            <person name="Fraser L."/>
            <person name="Peng Y."/>
            <person name="Gunaseelan K."/>
            <person name="Simpson R."/>
            <person name="Tahir J."/>
            <person name="Deroles S."/>
            <person name="Templeton K."/>
            <person name="Luo Z."/>
            <person name="Davy M."/>
            <person name="Cheng C."/>
            <person name="Mcneilage M."/>
            <person name="Scaglione D."/>
            <person name="Liu Y."/>
            <person name="Zhang Q."/>
            <person name="Datson P."/>
            <person name="De Silva N."/>
            <person name="Gardiner S."/>
            <person name="Bassett H."/>
            <person name="Chagne D."/>
            <person name="Mccallum J."/>
            <person name="Dzierzon H."/>
            <person name="Deng C."/>
            <person name="Wang Y.-Y."/>
            <person name="Barron N."/>
            <person name="Manako K."/>
            <person name="Bowen J."/>
            <person name="Foster T."/>
            <person name="Erridge Z."/>
            <person name="Tiffin H."/>
            <person name="Waite C."/>
            <person name="Davies K."/>
            <person name="Grierson E."/>
            <person name="Laing W."/>
            <person name="Kirk R."/>
            <person name="Chen X."/>
            <person name="Wood M."/>
            <person name="Montefiori M."/>
            <person name="Brummell D."/>
            <person name="Schwinn K."/>
            <person name="Catanach A."/>
            <person name="Fullerton C."/>
            <person name="Li D."/>
            <person name="Meiyalaghan S."/>
            <person name="Nieuwenhuizen N."/>
            <person name="Read N."/>
            <person name="Prakash R."/>
            <person name="Hunter D."/>
            <person name="Zhang H."/>
            <person name="Mckenzie M."/>
            <person name="Knabel M."/>
            <person name="Harris A."/>
            <person name="Allan A."/>
            <person name="Chen A."/>
            <person name="Janssen B."/>
            <person name="Plunkett B."/>
            <person name="Dwamena C."/>
            <person name="Voogd C."/>
            <person name="Leif D."/>
            <person name="Lafferty D."/>
            <person name="Souleyre E."/>
            <person name="Varkonyi-Gasic E."/>
            <person name="Gambi F."/>
            <person name="Hanley J."/>
            <person name="Yao J.-L."/>
            <person name="Cheung J."/>
            <person name="David K."/>
            <person name="Warren B."/>
            <person name="Marsh K."/>
            <person name="Snowden K."/>
            <person name="Lin-Wang K."/>
            <person name="Brian L."/>
            <person name="Martinez-Sanchez M."/>
            <person name="Wang M."/>
            <person name="Ileperuma N."/>
            <person name="Macnee N."/>
            <person name="Campin R."/>
            <person name="Mcatee P."/>
            <person name="Drummond R."/>
            <person name="Espley R."/>
            <person name="Ireland H."/>
            <person name="Wu R."/>
            <person name="Atkinson R."/>
            <person name="Karunairetnam S."/>
            <person name="Bulley S."/>
            <person name="Chunkath S."/>
            <person name="Hanley Z."/>
            <person name="Storey R."/>
            <person name="Thrimawithana A."/>
            <person name="Thomson S."/>
            <person name="David C."/>
            <person name="Testolin R."/>
        </authorList>
    </citation>
    <scope>NUCLEOTIDE SEQUENCE [LARGE SCALE GENOMIC DNA]</scope>
    <source>
        <strain evidence="3">cv. Red5</strain>
        <tissue evidence="2">Young leaf</tissue>
    </source>
</reference>
<dbReference type="Gramene" id="PSS15728">
    <property type="protein sequence ID" value="PSS15728"/>
    <property type="gene ID" value="CEY00_Acc13219"/>
</dbReference>
<gene>
    <name evidence="2" type="ORF">CEY00_Acc13219</name>
</gene>
<dbReference type="InterPro" id="IPR046349">
    <property type="entry name" value="C1-like_sf"/>
</dbReference>
<evidence type="ECO:0000256" key="1">
    <source>
        <dbReference type="SAM" id="Phobius"/>
    </source>
</evidence>
<dbReference type="SUPFAM" id="SSF57889">
    <property type="entry name" value="Cysteine-rich domain"/>
    <property type="match status" value="1"/>
</dbReference>
<sequence>MRICNACGRKINGCSYHCKAKDLYMHPCCSNLKGKLRIERTDFILRDEVKYKCLWCNNKRPDLIDGTGPPGWFYVSKENKFYCHVYCIWQMVFEAWKNDGFHGTDDDDDDNLTMALSKIDLKAMANSKGNGGGRCSKILKRVSIFLRMIFGILLGDPTAFLPLFLELIQE</sequence>
<dbReference type="AlphaFoldDB" id="A0A2R6QVE9"/>
<dbReference type="InParanoid" id="A0A2R6QVE9"/>
<evidence type="ECO:0000313" key="2">
    <source>
        <dbReference type="EMBL" id="PSS15728.1"/>
    </source>
</evidence>
<accession>A0A2R6QVE9</accession>
<comment type="caution">
    <text evidence="2">The sequence shown here is derived from an EMBL/GenBank/DDBJ whole genome shotgun (WGS) entry which is preliminary data.</text>
</comment>
<dbReference type="Proteomes" id="UP000241394">
    <property type="component" value="Chromosome LG12"/>
</dbReference>
<dbReference type="PANTHER" id="PTHR46477:SF5">
    <property type="entry name" value="PHORBOL-ESTER_DAG-TYPE DOMAIN-CONTAINING PROTEIN"/>
    <property type="match status" value="1"/>
</dbReference>
<dbReference type="OrthoDB" id="1841377at2759"/>
<proteinExistence type="predicted"/>
<keyword evidence="1" id="KW-1133">Transmembrane helix</keyword>
<organism evidence="2 3">
    <name type="scientific">Actinidia chinensis var. chinensis</name>
    <name type="common">Chinese soft-hair kiwi</name>
    <dbReference type="NCBI Taxonomy" id="1590841"/>
    <lineage>
        <taxon>Eukaryota</taxon>
        <taxon>Viridiplantae</taxon>
        <taxon>Streptophyta</taxon>
        <taxon>Embryophyta</taxon>
        <taxon>Tracheophyta</taxon>
        <taxon>Spermatophyta</taxon>
        <taxon>Magnoliopsida</taxon>
        <taxon>eudicotyledons</taxon>
        <taxon>Gunneridae</taxon>
        <taxon>Pentapetalae</taxon>
        <taxon>asterids</taxon>
        <taxon>Ericales</taxon>
        <taxon>Actinidiaceae</taxon>
        <taxon>Actinidia</taxon>
    </lineage>
</organism>
<protein>
    <submittedName>
        <fullName evidence="2">Rho-type GTPase-activating protein 4</fullName>
    </submittedName>
</protein>
<dbReference type="EMBL" id="NKQK01000012">
    <property type="protein sequence ID" value="PSS15728.1"/>
    <property type="molecule type" value="Genomic_DNA"/>
</dbReference>
<feature type="transmembrane region" description="Helical" evidence="1">
    <location>
        <begin position="144"/>
        <end position="165"/>
    </location>
</feature>
<dbReference type="OMA" id="CVENGEM"/>
<name>A0A2R6QVE9_ACTCC</name>
<dbReference type="PANTHER" id="PTHR46477">
    <property type="entry name" value="CYSTEINE/HISTIDINE-RICH C1 DOMAIN FAMILY PROTEIN"/>
    <property type="match status" value="1"/>
</dbReference>
<dbReference type="STRING" id="1590841.A0A2R6QVE9"/>
<evidence type="ECO:0000313" key="3">
    <source>
        <dbReference type="Proteomes" id="UP000241394"/>
    </source>
</evidence>